<accession>A0AAD7CQ53</accession>
<feature type="region of interest" description="Disordered" evidence="1">
    <location>
        <begin position="123"/>
        <end position="165"/>
    </location>
</feature>
<organism evidence="2 3">
    <name type="scientific">Mycena rosella</name>
    <name type="common">Pink bonnet</name>
    <name type="synonym">Agaricus rosellus</name>
    <dbReference type="NCBI Taxonomy" id="1033263"/>
    <lineage>
        <taxon>Eukaryota</taxon>
        <taxon>Fungi</taxon>
        <taxon>Dikarya</taxon>
        <taxon>Basidiomycota</taxon>
        <taxon>Agaricomycotina</taxon>
        <taxon>Agaricomycetes</taxon>
        <taxon>Agaricomycetidae</taxon>
        <taxon>Agaricales</taxon>
        <taxon>Marasmiineae</taxon>
        <taxon>Mycenaceae</taxon>
        <taxon>Mycena</taxon>
    </lineage>
</organism>
<evidence type="ECO:0000313" key="2">
    <source>
        <dbReference type="EMBL" id="KAJ7657928.1"/>
    </source>
</evidence>
<feature type="compositionally biased region" description="Low complexity" evidence="1">
    <location>
        <begin position="127"/>
        <end position="139"/>
    </location>
</feature>
<comment type="caution">
    <text evidence="2">The sequence shown here is derived from an EMBL/GenBank/DDBJ whole genome shotgun (WGS) entry which is preliminary data.</text>
</comment>
<name>A0AAD7CQ53_MYCRO</name>
<keyword evidence="3" id="KW-1185">Reference proteome</keyword>
<dbReference type="Proteomes" id="UP001221757">
    <property type="component" value="Unassembled WGS sequence"/>
</dbReference>
<protein>
    <submittedName>
        <fullName evidence="2">Uncharacterized protein</fullName>
    </submittedName>
</protein>
<feature type="compositionally biased region" description="Polar residues" evidence="1">
    <location>
        <begin position="153"/>
        <end position="165"/>
    </location>
</feature>
<gene>
    <name evidence="2" type="ORF">B0H17DRAFT_1213390</name>
</gene>
<proteinExistence type="predicted"/>
<feature type="region of interest" description="Disordered" evidence="1">
    <location>
        <begin position="1"/>
        <end position="59"/>
    </location>
</feature>
<evidence type="ECO:0000313" key="3">
    <source>
        <dbReference type="Proteomes" id="UP001221757"/>
    </source>
</evidence>
<dbReference type="AlphaFoldDB" id="A0AAD7CQ53"/>
<dbReference type="EMBL" id="JARKIE010000286">
    <property type="protein sequence ID" value="KAJ7657928.1"/>
    <property type="molecule type" value="Genomic_DNA"/>
</dbReference>
<sequence>MRFTPESSALRPKRARTPSSRAFLAPASSQACSIPPKSHVRAPAPAFPPTPVPEPDSNAGVLGVKIAEQLYERVGAAGRYGGRGRSVAFPLKSHVVEGEHGEPDAGRPERCQVARRGSACAYERRSAAQATHAETHAATGDTGLGRPERALRSSHTVDLPTRTSA</sequence>
<dbReference type="PROSITE" id="PS51257">
    <property type="entry name" value="PROKAR_LIPOPROTEIN"/>
    <property type="match status" value="1"/>
</dbReference>
<evidence type="ECO:0000256" key="1">
    <source>
        <dbReference type="SAM" id="MobiDB-lite"/>
    </source>
</evidence>
<reference evidence="2" key="1">
    <citation type="submission" date="2023-03" db="EMBL/GenBank/DDBJ databases">
        <title>Massive genome expansion in bonnet fungi (Mycena s.s.) driven by repeated elements and novel gene families across ecological guilds.</title>
        <authorList>
            <consortium name="Lawrence Berkeley National Laboratory"/>
            <person name="Harder C.B."/>
            <person name="Miyauchi S."/>
            <person name="Viragh M."/>
            <person name="Kuo A."/>
            <person name="Thoen E."/>
            <person name="Andreopoulos B."/>
            <person name="Lu D."/>
            <person name="Skrede I."/>
            <person name="Drula E."/>
            <person name="Henrissat B."/>
            <person name="Morin E."/>
            <person name="Kohler A."/>
            <person name="Barry K."/>
            <person name="LaButti K."/>
            <person name="Morin E."/>
            <person name="Salamov A."/>
            <person name="Lipzen A."/>
            <person name="Mereny Z."/>
            <person name="Hegedus B."/>
            <person name="Baldrian P."/>
            <person name="Stursova M."/>
            <person name="Weitz H."/>
            <person name="Taylor A."/>
            <person name="Grigoriev I.V."/>
            <person name="Nagy L.G."/>
            <person name="Martin F."/>
            <person name="Kauserud H."/>
        </authorList>
    </citation>
    <scope>NUCLEOTIDE SEQUENCE</scope>
    <source>
        <strain evidence="2">CBHHK067</strain>
    </source>
</reference>
<feature type="compositionally biased region" description="Pro residues" evidence="1">
    <location>
        <begin position="45"/>
        <end position="54"/>
    </location>
</feature>